<evidence type="ECO:0000256" key="1">
    <source>
        <dbReference type="SAM" id="Phobius"/>
    </source>
</evidence>
<dbReference type="RefSeq" id="WP_233096515.1">
    <property type="nucleotide sequence ID" value="NZ_JAEACF010000001.1"/>
</dbReference>
<feature type="transmembrane region" description="Helical" evidence="1">
    <location>
        <begin position="376"/>
        <end position="397"/>
    </location>
</feature>
<feature type="transmembrane region" description="Helical" evidence="1">
    <location>
        <begin position="330"/>
        <end position="356"/>
    </location>
</feature>
<gene>
    <name evidence="3" type="ORF">ABID52_000091</name>
</gene>
<evidence type="ECO:0000313" key="4">
    <source>
        <dbReference type="Proteomes" id="UP001549097"/>
    </source>
</evidence>
<proteinExistence type="predicted"/>
<reference evidence="3 4" key="1">
    <citation type="submission" date="2024-06" db="EMBL/GenBank/DDBJ databases">
        <title>Genomic Encyclopedia of Type Strains, Phase IV (KMG-IV): sequencing the most valuable type-strain genomes for metagenomic binning, comparative biology and taxonomic classification.</title>
        <authorList>
            <person name="Goeker M."/>
        </authorList>
    </citation>
    <scope>NUCLEOTIDE SEQUENCE [LARGE SCALE GENOMIC DNA]</scope>
    <source>
        <strain evidence="3 4">DSM 100124</strain>
    </source>
</reference>
<accession>A0ABV2LD29</accession>
<feature type="transmembrane region" description="Helical" evidence="1">
    <location>
        <begin position="20"/>
        <end position="42"/>
    </location>
</feature>
<evidence type="ECO:0000313" key="3">
    <source>
        <dbReference type="EMBL" id="MET3726510.1"/>
    </source>
</evidence>
<name>A0ABV2LD29_9BACL</name>
<sequence>MGLPKQQMNYDMKQTNFSSLIKFIIPSLIGIFLFMIPISYGGEITIPVAILAGILQDGIGAYIPKIMTAIIAITVVGSLGTYFFKPKAIINKPFLNTLFNVNIVWQLIRLVGLIFAVMTLFKLGPKAVWSENTGQLLLFDLIPVLFSVFLFAGLFLPLLFNFGLLELCGALLVKVMRPVFKLPGRSSIDCLASWLGDGTIGVLLTNKQYEEGYYTKREAAVIGTTFSVVSITFAIVVLAQVDLAHMIVPYYLTVVLAGLVCAIIIPRIPPLSRKPDTYYEGAKENVVDEVIPEGETPFGFGLKKAVERADQNKKAAPLVKEGIQNVLDMWMGVVPIVMAIGTSALMVAEFTPFFTYLGAPFVPILEFLQVPYASDAAQTIVIGFADMFLPSIIGAGIESELTRFVVAAMSVIQLIYMSEVGGLLLASKIPVNFKELVIIFFLRTFISLPIVVGMAHLLF</sequence>
<feature type="transmembrane region" description="Helical" evidence="1">
    <location>
        <begin position="62"/>
        <end position="84"/>
    </location>
</feature>
<comment type="caution">
    <text evidence="3">The sequence shown here is derived from an EMBL/GenBank/DDBJ whole genome shotgun (WGS) entry which is preliminary data.</text>
</comment>
<dbReference type="InterPro" id="IPR011642">
    <property type="entry name" value="Gate_dom"/>
</dbReference>
<feature type="transmembrane region" description="Helical" evidence="1">
    <location>
        <begin position="247"/>
        <end position="265"/>
    </location>
</feature>
<feature type="transmembrane region" description="Helical" evidence="1">
    <location>
        <begin position="437"/>
        <end position="458"/>
    </location>
</feature>
<evidence type="ECO:0000259" key="2">
    <source>
        <dbReference type="Pfam" id="PF07670"/>
    </source>
</evidence>
<feature type="transmembrane region" description="Helical" evidence="1">
    <location>
        <begin position="141"/>
        <end position="173"/>
    </location>
</feature>
<feature type="transmembrane region" description="Helical" evidence="1">
    <location>
        <begin position="96"/>
        <end position="121"/>
    </location>
</feature>
<feature type="transmembrane region" description="Helical" evidence="1">
    <location>
        <begin position="219"/>
        <end position="241"/>
    </location>
</feature>
<dbReference type="Pfam" id="PF07670">
    <property type="entry name" value="Gate"/>
    <property type="match status" value="1"/>
</dbReference>
<dbReference type="EMBL" id="JBEPMP010000001">
    <property type="protein sequence ID" value="MET3726510.1"/>
    <property type="molecule type" value="Genomic_DNA"/>
</dbReference>
<feature type="domain" description="Nucleoside transporter/FeoB GTPase Gate" evidence="2">
    <location>
        <begin position="144"/>
        <end position="239"/>
    </location>
</feature>
<protein>
    <submittedName>
        <fullName evidence="3">Nucleoside recognition membrane protein YjiH</fullName>
    </submittedName>
</protein>
<keyword evidence="1" id="KW-0812">Transmembrane</keyword>
<dbReference type="Proteomes" id="UP001549097">
    <property type="component" value="Unassembled WGS sequence"/>
</dbReference>
<organism evidence="3 4">
    <name type="scientific">Fictibacillus halophilus</name>
    <dbReference type="NCBI Taxonomy" id="1610490"/>
    <lineage>
        <taxon>Bacteria</taxon>
        <taxon>Bacillati</taxon>
        <taxon>Bacillota</taxon>
        <taxon>Bacilli</taxon>
        <taxon>Bacillales</taxon>
        <taxon>Fictibacillaceae</taxon>
        <taxon>Fictibacillus</taxon>
    </lineage>
</organism>
<keyword evidence="4" id="KW-1185">Reference proteome</keyword>
<feature type="transmembrane region" description="Helical" evidence="1">
    <location>
        <begin position="404"/>
        <end position="425"/>
    </location>
</feature>
<keyword evidence="1" id="KW-1133">Transmembrane helix</keyword>
<keyword evidence="1" id="KW-0472">Membrane</keyword>